<sequence>MKANHLFLFTNDLRVDDHPALLKAIESCDSLVCVYCIDPALFSSGHFSHHPIGAPRWQFLKESITCLTNTLKSYGQQLLIRFESAKDVIAQLITQHDITAVFRSLNVGWNEQDYWLTLKRSYPYIKFEEYESNTLWSRNELPFSLEDLPDIFSQFRKRIETRTILAPYDRPTQLPTSPINKSEWPSHLPFRENNVSQFKGGEVAGDHHLHQYFASSAPSEYKETRNALDQWEYSTKFSPWLALGCLSVKRIYERLLTYEKVHGANDSTYWIYFELLWREYFQWYALKHGAKLFQFKGIKSRKPLTSFYPQRFKSWCEGTTAFPLVNACMKQLRATGYMSNRGRQIAASCLINELEIDWRYGADWFEQHLIDYDAASNWGNWQYLAGVGADPRGLRHFNIDKQAQTYDPQSLFIKRWQGDKQTLPSHSVDAADWPIQ</sequence>
<dbReference type="Pfam" id="PF03441">
    <property type="entry name" value="FAD_binding_7"/>
    <property type="match status" value="1"/>
</dbReference>
<dbReference type="Gene3D" id="3.40.50.620">
    <property type="entry name" value="HUPs"/>
    <property type="match status" value="1"/>
</dbReference>
<dbReference type="GO" id="GO:0071949">
    <property type="term" value="F:FAD binding"/>
    <property type="evidence" value="ECO:0007669"/>
    <property type="project" value="TreeGrafter"/>
</dbReference>
<evidence type="ECO:0000256" key="7">
    <source>
        <dbReference type="RuleBase" id="RU367151"/>
    </source>
</evidence>
<organism evidence="9 10">
    <name type="scientific">Nitrincola tibetensis</name>
    <dbReference type="NCBI Taxonomy" id="2219697"/>
    <lineage>
        <taxon>Bacteria</taxon>
        <taxon>Pseudomonadati</taxon>
        <taxon>Pseudomonadota</taxon>
        <taxon>Gammaproteobacteria</taxon>
        <taxon>Oceanospirillales</taxon>
        <taxon>Oceanospirillaceae</taxon>
        <taxon>Nitrincola</taxon>
    </lineage>
</organism>
<dbReference type="GO" id="GO:0003677">
    <property type="term" value="F:DNA binding"/>
    <property type="evidence" value="ECO:0007669"/>
    <property type="project" value="TreeGrafter"/>
</dbReference>
<dbReference type="InterPro" id="IPR014729">
    <property type="entry name" value="Rossmann-like_a/b/a_fold"/>
</dbReference>
<dbReference type="RefSeq" id="WP_112160224.1">
    <property type="nucleotide sequence ID" value="NZ_QKRX01000014.1"/>
</dbReference>
<keyword evidence="3 6" id="KW-0285">Flavoprotein</keyword>
<evidence type="ECO:0000313" key="9">
    <source>
        <dbReference type="EMBL" id="RAU16965.1"/>
    </source>
</evidence>
<dbReference type="PANTHER" id="PTHR11455:SF22">
    <property type="entry name" value="CRYPTOCHROME DASH"/>
    <property type="match status" value="1"/>
</dbReference>
<accession>A0A364NJ96</accession>
<proteinExistence type="inferred from homology"/>
<dbReference type="GO" id="GO:0000719">
    <property type="term" value="P:photoreactive repair"/>
    <property type="evidence" value="ECO:0007669"/>
    <property type="project" value="TreeGrafter"/>
</dbReference>
<keyword evidence="9" id="KW-0456">Lyase</keyword>
<comment type="cofactor">
    <cofactor evidence="6 7">
        <name>FAD</name>
        <dbReference type="ChEBI" id="CHEBI:57692"/>
    </cofactor>
    <text evidence="6 7">Binds 1 FAD per subunit.</text>
</comment>
<evidence type="ECO:0000256" key="3">
    <source>
        <dbReference type="ARBA" id="ARBA00022630"/>
    </source>
</evidence>
<dbReference type="PRINTS" id="PR00147">
    <property type="entry name" value="DNAPHOTLYASE"/>
</dbReference>
<feature type="binding site" evidence="6">
    <location>
        <begin position="234"/>
        <end position="238"/>
    </location>
    <ligand>
        <name>FAD</name>
        <dbReference type="ChEBI" id="CHEBI:57692"/>
    </ligand>
</feature>
<dbReference type="InterPro" id="IPR002081">
    <property type="entry name" value="Cryptochrome/DNA_photolyase_1"/>
</dbReference>
<evidence type="ECO:0000256" key="6">
    <source>
        <dbReference type="PIRSR" id="PIRSR602081-1"/>
    </source>
</evidence>
<dbReference type="Pfam" id="PF00875">
    <property type="entry name" value="DNA_photolyase"/>
    <property type="match status" value="1"/>
</dbReference>
<dbReference type="SUPFAM" id="SSF52425">
    <property type="entry name" value="Cryptochrome/photolyase, N-terminal domain"/>
    <property type="match status" value="1"/>
</dbReference>
<feature type="binding site" evidence="6">
    <location>
        <begin position="371"/>
        <end position="373"/>
    </location>
    <ligand>
        <name>FAD</name>
        <dbReference type="ChEBI" id="CHEBI:57692"/>
    </ligand>
</feature>
<dbReference type="SUPFAM" id="SSF48173">
    <property type="entry name" value="Cryptochrome/photolyase FAD-binding domain"/>
    <property type="match status" value="1"/>
</dbReference>
<comment type="cofactor">
    <cofactor evidence="7">
        <name>(6R)-5,10-methylene-5,6,7,8-tetrahydrofolate</name>
        <dbReference type="ChEBI" id="CHEBI:15636"/>
    </cofactor>
    <text evidence="7">Binds 1 5,10-methenyltetrahydrofolate (MTHF) per subunit.</text>
</comment>
<protein>
    <recommendedName>
        <fullName evidence="2 7">Cryptochrome DASH</fullName>
    </recommendedName>
</protein>
<evidence type="ECO:0000259" key="8">
    <source>
        <dbReference type="PROSITE" id="PS51645"/>
    </source>
</evidence>
<dbReference type="AlphaFoldDB" id="A0A364NJ96"/>
<dbReference type="PANTHER" id="PTHR11455">
    <property type="entry name" value="CRYPTOCHROME"/>
    <property type="match status" value="1"/>
</dbReference>
<name>A0A364NJ96_9GAMM</name>
<feature type="binding site" evidence="6">
    <location>
        <position position="221"/>
    </location>
    <ligand>
        <name>FAD</name>
        <dbReference type="ChEBI" id="CHEBI:57692"/>
    </ligand>
</feature>
<dbReference type="InterPro" id="IPR005101">
    <property type="entry name" value="Cryptochr/Photolyase_FAD-bd"/>
</dbReference>
<comment type="caution">
    <text evidence="9">The sequence shown here is derived from an EMBL/GenBank/DDBJ whole genome shotgun (WGS) entry which is preliminary data.</text>
</comment>
<evidence type="ECO:0000313" key="10">
    <source>
        <dbReference type="Proteomes" id="UP000250744"/>
    </source>
</evidence>
<comment type="similarity">
    <text evidence="1 7">Belongs to the DNA photolyase class-1 family.</text>
</comment>
<dbReference type="NCBIfam" id="TIGR02765">
    <property type="entry name" value="crypto_DASH"/>
    <property type="match status" value="1"/>
</dbReference>
<dbReference type="Gene3D" id="1.10.579.10">
    <property type="entry name" value="DNA Cyclobutane Dipyrimidine Photolyase, subunit A, domain 3"/>
    <property type="match status" value="1"/>
</dbReference>
<evidence type="ECO:0000256" key="2">
    <source>
        <dbReference type="ARBA" id="ARBA00017881"/>
    </source>
</evidence>
<dbReference type="Gene3D" id="1.25.40.80">
    <property type="match status" value="1"/>
</dbReference>
<dbReference type="InterPro" id="IPR036134">
    <property type="entry name" value="Crypto/Photolyase_FAD-like_sf"/>
</dbReference>
<dbReference type="InterPro" id="IPR036155">
    <property type="entry name" value="Crypto/Photolyase_N_sf"/>
</dbReference>
<evidence type="ECO:0000256" key="5">
    <source>
        <dbReference type="ARBA" id="ARBA00022991"/>
    </source>
</evidence>
<keyword evidence="4 6" id="KW-0274">FAD</keyword>
<keyword evidence="10" id="KW-1185">Reference proteome</keyword>
<reference evidence="9 10" key="1">
    <citation type="submission" date="2018-06" db="EMBL/GenBank/DDBJ databases">
        <title>Nitrincola tibetense sp. nov., isolated from Lake XuguoCo on Tibetan Plateau.</title>
        <authorList>
            <person name="Xing P."/>
        </authorList>
    </citation>
    <scope>NUCLEOTIDE SEQUENCE [LARGE SCALE GENOMIC DNA]</scope>
    <source>
        <strain evidence="10">xg18</strain>
    </source>
</reference>
<dbReference type="InterPro" id="IPR014133">
    <property type="entry name" value="Cry_DASH"/>
</dbReference>
<keyword evidence="5 7" id="KW-0157">Chromophore</keyword>
<evidence type="ECO:0000256" key="1">
    <source>
        <dbReference type="ARBA" id="ARBA00005862"/>
    </source>
</evidence>
<evidence type="ECO:0000256" key="4">
    <source>
        <dbReference type="ARBA" id="ARBA00022827"/>
    </source>
</evidence>
<dbReference type="Proteomes" id="UP000250744">
    <property type="component" value="Unassembled WGS sequence"/>
</dbReference>
<gene>
    <name evidence="9" type="ORF">DN062_15560</name>
</gene>
<feature type="domain" description="Photolyase/cryptochrome alpha/beta" evidence="8">
    <location>
        <begin position="3"/>
        <end position="135"/>
    </location>
</feature>
<dbReference type="InterPro" id="IPR006050">
    <property type="entry name" value="DNA_photolyase_N"/>
</dbReference>
<dbReference type="GO" id="GO:0003913">
    <property type="term" value="F:DNA photolyase activity"/>
    <property type="evidence" value="ECO:0007669"/>
    <property type="project" value="InterPro"/>
</dbReference>
<dbReference type="PROSITE" id="PS51645">
    <property type="entry name" value="PHR_CRY_ALPHA_BETA"/>
    <property type="match status" value="1"/>
</dbReference>
<comment type="function">
    <text evidence="7">May have a photoreceptor function.</text>
</comment>
<dbReference type="EMBL" id="QKRX01000014">
    <property type="protein sequence ID" value="RAU16965.1"/>
    <property type="molecule type" value="Genomic_DNA"/>
</dbReference>
<dbReference type="OrthoDB" id="9772484at2"/>